<dbReference type="Proteomes" id="UP000238479">
    <property type="component" value="Chromosome 3"/>
</dbReference>
<evidence type="ECO:0000256" key="5">
    <source>
        <dbReference type="ARBA" id="ARBA00022833"/>
    </source>
</evidence>
<dbReference type="OMA" id="CDHLFHW"/>
<dbReference type="SMART" id="SM00184">
    <property type="entry name" value="RING"/>
    <property type="match status" value="1"/>
</dbReference>
<dbReference type="AlphaFoldDB" id="A0A2P6RAF3"/>
<keyword evidence="9" id="KW-1185">Reference proteome</keyword>
<dbReference type="Pfam" id="PF13639">
    <property type="entry name" value="zf-RING_2"/>
    <property type="match status" value="1"/>
</dbReference>
<protein>
    <recommendedName>
        <fullName evidence="2">RING-type E3 ubiquitin transferase</fullName>
        <ecNumber evidence="2">2.3.2.27</ecNumber>
    </recommendedName>
</protein>
<dbReference type="EMBL" id="PDCK01000041">
    <property type="protein sequence ID" value="PRQ43402.1"/>
    <property type="molecule type" value="Genomic_DNA"/>
</dbReference>
<dbReference type="GO" id="GO:0008270">
    <property type="term" value="F:zinc ion binding"/>
    <property type="evidence" value="ECO:0007669"/>
    <property type="project" value="UniProtKB-KW"/>
</dbReference>
<organism evidence="8 9">
    <name type="scientific">Rosa chinensis</name>
    <name type="common">China rose</name>
    <dbReference type="NCBI Taxonomy" id="74649"/>
    <lineage>
        <taxon>Eukaryota</taxon>
        <taxon>Viridiplantae</taxon>
        <taxon>Streptophyta</taxon>
        <taxon>Embryophyta</taxon>
        <taxon>Tracheophyta</taxon>
        <taxon>Spermatophyta</taxon>
        <taxon>Magnoliopsida</taxon>
        <taxon>eudicotyledons</taxon>
        <taxon>Gunneridae</taxon>
        <taxon>Pentapetalae</taxon>
        <taxon>rosids</taxon>
        <taxon>fabids</taxon>
        <taxon>Rosales</taxon>
        <taxon>Rosaceae</taxon>
        <taxon>Rosoideae</taxon>
        <taxon>Rosoideae incertae sedis</taxon>
        <taxon>Rosa</taxon>
    </lineage>
</organism>
<dbReference type="PANTHER" id="PTHR15710:SF67">
    <property type="entry name" value="E3 UBIQUITIN-PROTEIN LIGASE SGR9, AMYLOPLASTIC"/>
    <property type="match status" value="1"/>
</dbReference>
<dbReference type="OrthoDB" id="21204at2759"/>
<accession>A0A2P6RAF3</accession>
<dbReference type="PROSITE" id="PS50089">
    <property type="entry name" value="ZF_RING_2"/>
    <property type="match status" value="1"/>
</dbReference>
<dbReference type="EC" id="2.3.2.27" evidence="2"/>
<keyword evidence="5" id="KW-0862">Zinc</keyword>
<gene>
    <name evidence="8" type="ORF">RchiOBHm_Chr3g0468101</name>
</gene>
<keyword evidence="8" id="KW-0808">Transferase</keyword>
<evidence type="ECO:0000256" key="2">
    <source>
        <dbReference type="ARBA" id="ARBA00012483"/>
    </source>
</evidence>
<evidence type="ECO:0000259" key="7">
    <source>
        <dbReference type="PROSITE" id="PS50089"/>
    </source>
</evidence>
<evidence type="ECO:0000313" key="9">
    <source>
        <dbReference type="Proteomes" id="UP000238479"/>
    </source>
</evidence>
<dbReference type="InterPro" id="IPR013083">
    <property type="entry name" value="Znf_RING/FYVE/PHD"/>
</dbReference>
<evidence type="ECO:0000256" key="1">
    <source>
        <dbReference type="ARBA" id="ARBA00000900"/>
    </source>
</evidence>
<dbReference type="GO" id="GO:0016567">
    <property type="term" value="P:protein ubiquitination"/>
    <property type="evidence" value="ECO:0007669"/>
    <property type="project" value="TreeGrafter"/>
</dbReference>
<evidence type="ECO:0000256" key="3">
    <source>
        <dbReference type="ARBA" id="ARBA00022723"/>
    </source>
</evidence>
<dbReference type="InterPro" id="IPR001841">
    <property type="entry name" value="Znf_RING"/>
</dbReference>
<dbReference type="PANTHER" id="PTHR15710">
    <property type="entry name" value="E3 UBIQUITIN-PROTEIN LIGASE PRAJA"/>
    <property type="match status" value="1"/>
</dbReference>
<dbReference type="GO" id="GO:0061630">
    <property type="term" value="F:ubiquitin protein ligase activity"/>
    <property type="evidence" value="ECO:0007669"/>
    <property type="project" value="UniProtKB-EC"/>
</dbReference>
<dbReference type="Gramene" id="PRQ43402">
    <property type="protein sequence ID" value="PRQ43402"/>
    <property type="gene ID" value="RchiOBHm_Chr3g0468101"/>
</dbReference>
<evidence type="ECO:0000256" key="4">
    <source>
        <dbReference type="ARBA" id="ARBA00022771"/>
    </source>
</evidence>
<sequence length="279" mass="30900">MMELDTTTTTIMGALATLSPPQLSDLTHTLLSLSHHHRRRISSLLSSPILFALTIRRLNSLSLHHKTLLISRHVISSLHHLALHFQPAAKAPPPRVKLRDLDAVLLLLLLCEAHQHDPDALQAPTAKWRELLGKFYCDTMLTVSGIGAQNASVLVSYVEMLTRCLRFVSAMESCSFGGKAGREVPAAKAVVVALPSVEVRSGGGGPKECVICKEEMAESRDVCEMPCRHLFHWVCILRWLSKRNTCPCCRFALPTDDVYGEIQRLWNVLDNVASEKGLV</sequence>
<name>A0A2P6RAF3_ROSCH</name>
<evidence type="ECO:0000256" key="6">
    <source>
        <dbReference type="PROSITE-ProRule" id="PRU00175"/>
    </source>
</evidence>
<reference evidence="8 9" key="1">
    <citation type="journal article" date="2018" name="Nat. Genet.">
        <title>The Rosa genome provides new insights in the design of modern roses.</title>
        <authorList>
            <person name="Bendahmane M."/>
        </authorList>
    </citation>
    <scope>NUCLEOTIDE SEQUENCE [LARGE SCALE GENOMIC DNA]</scope>
    <source>
        <strain evidence="9">cv. Old Blush</strain>
    </source>
</reference>
<comment type="catalytic activity">
    <reaction evidence="1">
        <text>S-ubiquitinyl-[E2 ubiquitin-conjugating enzyme]-L-cysteine + [acceptor protein]-L-lysine = [E2 ubiquitin-conjugating enzyme]-L-cysteine + N(6)-ubiquitinyl-[acceptor protein]-L-lysine.</text>
        <dbReference type="EC" id="2.3.2.27"/>
    </reaction>
</comment>
<evidence type="ECO:0000313" key="8">
    <source>
        <dbReference type="EMBL" id="PRQ43402.1"/>
    </source>
</evidence>
<keyword evidence="8" id="KW-0436">Ligase</keyword>
<keyword evidence="4 6" id="KW-0863">Zinc-finger</keyword>
<comment type="caution">
    <text evidence="8">The sequence shown here is derived from an EMBL/GenBank/DDBJ whole genome shotgun (WGS) entry which is preliminary data.</text>
</comment>
<dbReference type="GO" id="GO:0016874">
    <property type="term" value="F:ligase activity"/>
    <property type="evidence" value="ECO:0007669"/>
    <property type="project" value="UniProtKB-KW"/>
</dbReference>
<keyword evidence="3" id="KW-0479">Metal-binding</keyword>
<dbReference type="GO" id="GO:0009501">
    <property type="term" value="C:amyloplast"/>
    <property type="evidence" value="ECO:0007669"/>
    <property type="project" value="EnsemblPlants"/>
</dbReference>
<dbReference type="CDD" id="cd16454">
    <property type="entry name" value="RING-H2_PA-TM-RING"/>
    <property type="match status" value="1"/>
</dbReference>
<keyword evidence="8" id="KW-0012">Acyltransferase</keyword>
<dbReference type="SUPFAM" id="SSF57850">
    <property type="entry name" value="RING/U-box"/>
    <property type="match status" value="1"/>
</dbReference>
<feature type="domain" description="RING-type" evidence="7">
    <location>
        <begin position="209"/>
        <end position="250"/>
    </location>
</feature>
<proteinExistence type="predicted"/>
<dbReference type="Gene3D" id="3.30.40.10">
    <property type="entry name" value="Zinc/RING finger domain, C3HC4 (zinc finger)"/>
    <property type="match status" value="1"/>
</dbReference>
<dbReference type="GO" id="GO:0009630">
    <property type="term" value="P:gravitropism"/>
    <property type="evidence" value="ECO:0007669"/>
    <property type="project" value="EnsemblPlants"/>
</dbReference>
<dbReference type="STRING" id="74649.A0A2P6RAF3"/>